<evidence type="ECO:0000256" key="4">
    <source>
        <dbReference type="ARBA" id="ARBA00023136"/>
    </source>
</evidence>
<dbReference type="GO" id="GO:0016020">
    <property type="term" value="C:membrane"/>
    <property type="evidence" value="ECO:0007669"/>
    <property type="project" value="UniProtKB-SubCell"/>
</dbReference>
<gene>
    <name evidence="7" type="ORF">QR680_014183</name>
</gene>
<dbReference type="EMBL" id="JAUCMV010000002">
    <property type="protein sequence ID" value="KAK0419515.1"/>
    <property type="molecule type" value="Genomic_DNA"/>
</dbReference>
<dbReference type="PANTHER" id="PTHR23360:SF26">
    <property type="entry name" value="G-PROTEIN COUPLED RECEPTORS FAMILY 1 PROFILE DOMAIN-CONTAINING PROTEIN"/>
    <property type="match status" value="1"/>
</dbReference>
<dbReference type="Proteomes" id="UP001175271">
    <property type="component" value="Unassembled WGS sequence"/>
</dbReference>
<reference evidence="7" key="1">
    <citation type="submission" date="2023-06" db="EMBL/GenBank/DDBJ databases">
        <title>Genomic analysis of the entomopathogenic nematode Steinernema hermaphroditum.</title>
        <authorList>
            <person name="Schwarz E.M."/>
            <person name="Heppert J.K."/>
            <person name="Baniya A."/>
            <person name="Schwartz H.T."/>
            <person name="Tan C.-H."/>
            <person name="Antoshechkin I."/>
            <person name="Sternberg P.W."/>
            <person name="Goodrich-Blair H."/>
            <person name="Dillman A.R."/>
        </authorList>
    </citation>
    <scope>NUCLEOTIDE SEQUENCE</scope>
    <source>
        <strain evidence="7">PS9179</strain>
        <tissue evidence="7">Whole animal</tissue>
    </source>
</reference>
<evidence type="ECO:0000259" key="6">
    <source>
        <dbReference type="PROSITE" id="PS50262"/>
    </source>
</evidence>
<feature type="domain" description="G-protein coupled receptors family 1 profile" evidence="6">
    <location>
        <begin position="27"/>
        <end position="231"/>
    </location>
</feature>
<dbReference type="SUPFAM" id="SSF81321">
    <property type="entry name" value="Family A G protein-coupled receptor-like"/>
    <property type="match status" value="1"/>
</dbReference>
<protein>
    <recommendedName>
        <fullName evidence="6">G-protein coupled receptors family 1 profile domain-containing protein</fullName>
    </recommendedName>
</protein>
<proteinExistence type="predicted"/>
<dbReference type="Pfam" id="PF10316">
    <property type="entry name" value="7TM_GPCR_Srbc"/>
    <property type="match status" value="1"/>
</dbReference>
<dbReference type="AlphaFoldDB" id="A0AA39I7Z7"/>
<evidence type="ECO:0000256" key="5">
    <source>
        <dbReference type="SAM" id="Phobius"/>
    </source>
</evidence>
<keyword evidence="3 5" id="KW-1133">Transmembrane helix</keyword>
<keyword evidence="8" id="KW-1185">Reference proteome</keyword>
<name>A0AA39I7Z7_9BILA</name>
<sequence>MALKWHIFDFRTENRIYLVLGSLATAANLSVVLLILATEALRQRKEFILIIGFCLVDAITGIDYVLISIYRNSVLTEGRESELTSRLFCNVQPSQILSLICDQLLVGVVTVSTVDRVVAVFKPVFYYKLSVKCAWFIIAFLFVQAGLVYVIVHLATLDAVTLDVPILCYTAHSADAYFYALMKMLRITVVTTSLLLYIPIIVKLYKYTKTNTVAAKTRLKKIKKITVTVVLATSTDMVFILIPDVLLVSSLFGFRDHAVVLLHLSKCILTVVVCVSRHKEIGEALVKRCKKIVGKKVTTAKVHLIATF</sequence>
<evidence type="ECO:0000313" key="7">
    <source>
        <dbReference type="EMBL" id="KAK0419515.1"/>
    </source>
</evidence>
<dbReference type="InterPro" id="IPR019420">
    <property type="entry name" value="7TM_GPCR_serpentine_rcpt_Srbc"/>
</dbReference>
<comment type="caution">
    <text evidence="7">The sequence shown here is derived from an EMBL/GenBank/DDBJ whole genome shotgun (WGS) entry which is preliminary data.</text>
</comment>
<feature type="transmembrane region" description="Helical" evidence="5">
    <location>
        <begin position="258"/>
        <end position="275"/>
    </location>
</feature>
<feature type="transmembrane region" description="Helical" evidence="5">
    <location>
        <begin position="176"/>
        <end position="205"/>
    </location>
</feature>
<dbReference type="InterPro" id="IPR047130">
    <property type="entry name" value="7TM_GPCR_Srsx_nematod"/>
</dbReference>
<feature type="transmembrane region" description="Helical" evidence="5">
    <location>
        <begin position="16"/>
        <end position="36"/>
    </location>
</feature>
<feature type="transmembrane region" description="Helical" evidence="5">
    <location>
        <begin position="133"/>
        <end position="156"/>
    </location>
</feature>
<feature type="transmembrane region" description="Helical" evidence="5">
    <location>
        <begin position="48"/>
        <end position="70"/>
    </location>
</feature>
<keyword evidence="2 5" id="KW-0812">Transmembrane</keyword>
<dbReference type="InterPro" id="IPR017452">
    <property type="entry name" value="GPCR_Rhodpsn_7TM"/>
</dbReference>
<accession>A0AA39I7Z7</accession>
<dbReference type="Gene3D" id="1.20.1070.10">
    <property type="entry name" value="Rhodopsin 7-helix transmembrane proteins"/>
    <property type="match status" value="1"/>
</dbReference>
<evidence type="ECO:0000256" key="1">
    <source>
        <dbReference type="ARBA" id="ARBA00004370"/>
    </source>
</evidence>
<organism evidence="7 8">
    <name type="scientific">Steinernema hermaphroditum</name>
    <dbReference type="NCBI Taxonomy" id="289476"/>
    <lineage>
        <taxon>Eukaryota</taxon>
        <taxon>Metazoa</taxon>
        <taxon>Ecdysozoa</taxon>
        <taxon>Nematoda</taxon>
        <taxon>Chromadorea</taxon>
        <taxon>Rhabditida</taxon>
        <taxon>Tylenchina</taxon>
        <taxon>Panagrolaimomorpha</taxon>
        <taxon>Strongyloidoidea</taxon>
        <taxon>Steinernematidae</taxon>
        <taxon>Steinernema</taxon>
    </lineage>
</organism>
<dbReference type="PANTHER" id="PTHR23360">
    <property type="entry name" value="G-PROTEIN COUPLED RECEPTORS FAMILY 1 PROFILE DOMAIN-CONTAINING PROTEIN-RELATED"/>
    <property type="match status" value="1"/>
</dbReference>
<dbReference type="PROSITE" id="PS50262">
    <property type="entry name" value="G_PROTEIN_RECEP_F1_2"/>
    <property type="match status" value="1"/>
</dbReference>
<evidence type="ECO:0000256" key="3">
    <source>
        <dbReference type="ARBA" id="ARBA00022989"/>
    </source>
</evidence>
<evidence type="ECO:0000256" key="2">
    <source>
        <dbReference type="ARBA" id="ARBA00022692"/>
    </source>
</evidence>
<evidence type="ECO:0000313" key="8">
    <source>
        <dbReference type="Proteomes" id="UP001175271"/>
    </source>
</evidence>
<keyword evidence="4 5" id="KW-0472">Membrane</keyword>
<feature type="transmembrane region" description="Helical" evidence="5">
    <location>
        <begin position="225"/>
        <end position="252"/>
    </location>
</feature>
<comment type="subcellular location">
    <subcellularLocation>
        <location evidence="1">Membrane</location>
    </subcellularLocation>
</comment>